<dbReference type="PANTHER" id="PTHR43653:SF1">
    <property type="entry name" value="CYTOCHROME C-TYPE BIOGENESIS PROTEIN CCMF"/>
    <property type="match status" value="1"/>
</dbReference>
<feature type="transmembrane region" description="Helical" evidence="3">
    <location>
        <begin position="124"/>
        <end position="144"/>
    </location>
</feature>
<evidence type="ECO:0000313" key="5">
    <source>
        <dbReference type="EMBL" id="PWJ42866.1"/>
    </source>
</evidence>
<feature type="transmembrane region" description="Helical" evidence="3">
    <location>
        <begin position="291"/>
        <end position="312"/>
    </location>
</feature>
<dbReference type="GO" id="GO:0016020">
    <property type="term" value="C:membrane"/>
    <property type="evidence" value="ECO:0007669"/>
    <property type="project" value="InterPro"/>
</dbReference>
<keyword evidence="3" id="KW-0812">Transmembrane</keyword>
<dbReference type="EMBL" id="QGDO01000002">
    <property type="protein sequence ID" value="PWJ42866.1"/>
    <property type="molecule type" value="Genomic_DNA"/>
</dbReference>
<feature type="transmembrane region" description="Helical" evidence="3">
    <location>
        <begin position="40"/>
        <end position="66"/>
    </location>
</feature>
<evidence type="ECO:0000313" key="6">
    <source>
        <dbReference type="Proteomes" id="UP000245535"/>
    </source>
</evidence>
<dbReference type="GO" id="GO:0015232">
    <property type="term" value="F:heme transmembrane transporter activity"/>
    <property type="evidence" value="ECO:0007669"/>
    <property type="project" value="InterPro"/>
</dbReference>
<dbReference type="PRINTS" id="PR01410">
    <property type="entry name" value="CCBIOGENESIS"/>
</dbReference>
<dbReference type="PANTHER" id="PTHR43653">
    <property type="entry name" value="CYTOCHROME C ASSEMBLY PROTEIN-RELATED"/>
    <property type="match status" value="1"/>
</dbReference>
<sequence length="835" mass="95015">MLWGDIGHFGLIFSFVTAILIVGIYAYANAATTNKKEWLGFARVLTLTHAFAVFTAVIVLFFLILLHKYDYHYVWQHSSNRLPLHFMIACFWEGQEGSFLVWIFWNVIIGFILQRTAKEWEAPVMTIFYTIQTLLCSMLLGIYFSDDFKIGSSPFVYLYDVIEPIKGAEGIIPTDGNGLNPLLQNIWMVIHPPIIFLAYAMAAVPFCYVIAALFNKQISTWISKTKVWFLSTTGILGLGIMMGAYWAYETLNFGGYWNWDPVENAVFIPWLVMLAAVHSLFLYVKKKKALLLTHILSIASFILVVYACFLTRSGILGNASVHSFTDSGLSSQLLIFLLLSIFIPFTLLYFRRNLFTNNNSDEVSWKSFELWMTLGIGLLCLSAFQVLLPTSIPVYQQLMLEFGVDTKIAPPSDPVAFYSSYQLWFAILFCVLSVIGQLVYRKLLSDLSNLERVLGFPLIFSLLIASILLFVFQMTDWKYILLFSAALFGLTLNFNFIYQQLQGNILTAGGVFSHLGFFLMLIGFIFSAGHAKLLTQNVRLAENNEHIFQENILLNRGQFKSMSDYLVRYVNVWRTDISQSVKYLEEDLLATNHADVFLLKEDQFNEGSLVGLKGDTVILDPENRFFEVELKKEGKSYTLFPRMQNNPKMGFVASPSIQSYWNKDIYVHVSNFPDPEKVEWSTPQTIDLKRGDQFSYQGLKITYEGLKPLQEMVGIQLQESDLGLQSIFTVEDQGNEYQAASQFLIRNNRIQLIEDHIQALGLKLLTTQIDPQTGSIALEVKHSQRDWIAIKAQEMPFISLVWLGTLIMCFGIGLSVVGSLARVAQPRRLALELVK</sequence>
<dbReference type="InterPro" id="IPR003567">
    <property type="entry name" value="Cyt_c_biogenesis"/>
</dbReference>
<dbReference type="Proteomes" id="UP000245535">
    <property type="component" value="Unassembled WGS sequence"/>
</dbReference>
<feature type="transmembrane region" description="Helical" evidence="3">
    <location>
        <begin position="194"/>
        <end position="215"/>
    </location>
</feature>
<keyword evidence="3" id="KW-0472">Membrane</keyword>
<feature type="transmembrane region" description="Helical" evidence="3">
    <location>
        <begin position="86"/>
        <end position="112"/>
    </location>
</feature>
<comment type="similarity">
    <text evidence="1">Belongs to the CcmF/CycK/Ccl1/NrfE/CcsA family.</text>
</comment>
<dbReference type="InterPro" id="IPR002541">
    <property type="entry name" value="Cyt_c_assembly"/>
</dbReference>
<feature type="transmembrane region" description="Helical" evidence="3">
    <location>
        <begin position="332"/>
        <end position="350"/>
    </location>
</feature>
<feature type="transmembrane region" description="Helical" evidence="3">
    <location>
        <begin position="421"/>
        <end position="440"/>
    </location>
</feature>
<feature type="transmembrane region" description="Helical" evidence="3">
    <location>
        <begin position="370"/>
        <end position="392"/>
    </location>
</feature>
<feature type="transmembrane region" description="Helical" evidence="3">
    <location>
        <begin position="6"/>
        <end position="28"/>
    </location>
</feature>
<feature type="domain" description="Cytochrome c assembly protein" evidence="4">
    <location>
        <begin position="95"/>
        <end position="313"/>
    </location>
</feature>
<feature type="transmembrane region" description="Helical" evidence="3">
    <location>
        <begin position="505"/>
        <end position="526"/>
    </location>
</feature>
<dbReference type="OrthoDB" id="9761451at2"/>
<organism evidence="5 6">
    <name type="scientific">Sediminitomix flava</name>
    <dbReference type="NCBI Taxonomy" id="379075"/>
    <lineage>
        <taxon>Bacteria</taxon>
        <taxon>Pseudomonadati</taxon>
        <taxon>Bacteroidota</taxon>
        <taxon>Cytophagia</taxon>
        <taxon>Cytophagales</taxon>
        <taxon>Flammeovirgaceae</taxon>
        <taxon>Sediminitomix</taxon>
    </lineage>
</organism>
<accession>A0A315ZBA7</accession>
<keyword evidence="6" id="KW-1185">Reference proteome</keyword>
<dbReference type="GO" id="GO:0020037">
    <property type="term" value="F:heme binding"/>
    <property type="evidence" value="ECO:0007669"/>
    <property type="project" value="InterPro"/>
</dbReference>
<feature type="transmembrane region" description="Helical" evidence="3">
    <location>
        <begin position="452"/>
        <end position="473"/>
    </location>
</feature>
<proteinExistence type="inferred from homology"/>
<evidence type="ECO:0000256" key="3">
    <source>
        <dbReference type="SAM" id="Phobius"/>
    </source>
</evidence>
<evidence type="ECO:0000256" key="2">
    <source>
        <dbReference type="ARBA" id="ARBA00022748"/>
    </source>
</evidence>
<dbReference type="RefSeq" id="WP_109616987.1">
    <property type="nucleotide sequence ID" value="NZ_QGDO01000002.1"/>
</dbReference>
<feature type="transmembrane region" description="Helical" evidence="3">
    <location>
        <begin position="227"/>
        <end position="247"/>
    </location>
</feature>
<keyword evidence="2" id="KW-0201">Cytochrome c-type biogenesis</keyword>
<dbReference type="AlphaFoldDB" id="A0A315ZBA7"/>
<dbReference type="Pfam" id="PF01578">
    <property type="entry name" value="Cytochrom_C_asm"/>
    <property type="match status" value="1"/>
</dbReference>
<keyword evidence="3" id="KW-1133">Transmembrane helix</keyword>
<comment type="caution">
    <text evidence="5">The sequence shown here is derived from an EMBL/GenBank/DDBJ whole genome shotgun (WGS) entry which is preliminary data.</text>
</comment>
<evidence type="ECO:0000256" key="1">
    <source>
        <dbReference type="ARBA" id="ARBA00009186"/>
    </source>
</evidence>
<reference evidence="5 6" key="1">
    <citation type="submission" date="2018-03" db="EMBL/GenBank/DDBJ databases">
        <title>Genomic Encyclopedia of Archaeal and Bacterial Type Strains, Phase II (KMG-II): from individual species to whole genera.</title>
        <authorList>
            <person name="Goeker M."/>
        </authorList>
    </citation>
    <scope>NUCLEOTIDE SEQUENCE [LARGE SCALE GENOMIC DNA]</scope>
    <source>
        <strain evidence="5 6">DSM 28229</strain>
    </source>
</reference>
<evidence type="ECO:0000259" key="4">
    <source>
        <dbReference type="Pfam" id="PF01578"/>
    </source>
</evidence>
<protein>
    <submittedName>
        <fullName evidence="5">Cytochrome c-type biogenesis protein CcmF</fullName>
    </submittedName>
</protein>
<feature type="transmembrane region" description="Helical" evidence="3">
    <location>
        <begin position="800"/>
        <end position="821"/>
    </location>
</feature>
<dbReference type="GO" id="GO:0017004">
    <property type="term" value="P:cytochrome complex assembly"/>
    <property type="evidence" value="ECO:0007669"/>
    <property type="project" value="UniProtKB-KW"/>
</dbReference>
<gene>
    <name evidence="5" type="ORF">BC781_102412</name>
</gene>
<name>A0A315ZBA7_SEDFL</name>
<feature type="transmembrane region" description="Helical" evidence="3">
    <location>
        <begin position="479"/>
        <end position="498"/>
    </location>
</feature>
<feature type="transmembrane region" description="Helical" evidence="3">
    <location>
        <begin position="267"/>
        <end position="284"/>
    </location>
</feature>